<dbReference type="RefSeq" id="WP_250201958.1">
    <property type="nucleotide sequence ID" value="NZ_CP097649.1"/>
</dbReference>
<accession>A0ABY4SML6</accession>
<reference evidence="1" key="1">
    <citation type="submission" date="2022-05" db="EMBL/GenBank/DDBJ databases">
        <title>Brevundimonas albigilva TT17 genome sequence.</title>
        <authorList>
            <person name="Lee K."/>
            <person name="Son H."/>
        </authorList>
    </citation>
    <scope>NUCLEOTIDE SEQUENCE</scope>
    <source>
        <strain evidence="1">TT17</strain>
    </source>
</reference>
<dbReference type="EMBL" id="CP097649">
    <property type="protein sequence ID" value="URI15330.1"/>
    <property type="molecule type" value="Genomic_DNA"/>
</dbReference>
<evidence type="ECO:0000313" key="1">
    <source>
        <dbReference type="EMBL" id="URI15330.1"/>
    </source>
</evidence>
<name>A0ABY4SML6_9CAUL</name>
<evidence type="ECO:0000313" key="2">
    <source>
        <dbReference type="Proteomes" id="UP001055429"/>
    </source>
</evidence>
<proteinExistence type="predicted"/>
<gene>
    <name evidence="1" type="ORF">M8231_16320</name>
</gene>
<keyword evidence="2" id="KW-1185">Reference proteome</keyword>
<dbReference type="Proteomes" id="UP001055429">
    <property type="component" value="Chromosome"/>
</dbReference>
<protein>
    <submittedName>
        <fullName evidence="1">Uncharacterized protein</fullName>
    </submittedName>
</protein>
<sequence>MTAALVYLAPTSVSLLTDGAMITPDGSTVALKQKVQIAAHQSAAFVARGPDMFSALVAVAMAQVQGGFEDLVASFAGRVVSAHQHMMTAMRGGAAVPGDPGKVDAILVGVGSDGRAAAYAVSSYPDAGHPAWALRPIKGPAASSGAVMRFAPELVQPALTFASPMPDAVEADLKTFGLKLWGGTPDVKAHSLAVMRAQRKTGLVGGFCQMTTITKDAVTTSIVERW</sequence>
<organism evidence="1 2">
    <name type="scientific">Brevundimonas albigilva</name>
    <dbReference type="NCBI Taxonomy" id="1312364"/>
    <lineage>
        <taxon>Bacteria</taxon>
        <taxon>Pseudomonadati</taxon>
        <taxon>Pseudomonadota</taxon>
        <taxon>Alphaproteobacteria</taxon>
        <taxon>Caulobacterales</taxon>
        <taxon>Caulobacteraceae</taxon>
        <taxon>Brevundimonas</taxon>
    </lineage>
</organism>